<dbReference type="Proteomes" id="UP000663920">
    <property type="component" value="Chromosome"/>
</dbReference>
<accession>A0A975CNP3</accession>
<name>A0A975CNP3_9FLAO</name>
<dbReference type="EMBL" id="CP071869">
    <property type="protein sequence ID" value="QTE23286.1"/>
    <property type="molecule type" value="Genomic_DNA"/>
</dbReference>
<organism evidence="2 3">
    <name type="scientific">Polaribacter cellanae</name>
    <dbReference type="NCBI Taxonomy" id="2818493"/>
    <lineage>
        <taxon>Bacteria</taxon>
        <taxon>Pseudomonadati</taxon>
        <taxon>Bacteroidota</taxon>
        <taxon>Flavobacteriia</taxon>
        <taxon>Flavobacteriales</taxon>
        <taxon>Flavobacteriaceae</taxon>
    </lineage>
</organism>
<protein>
    <submittedName>
        <fullName evidence="2">TIR domain-containing protein</fullName>
    </submittedName>
</protein>
<dbReference type="KEGG" id="pcea:J3359_03140"/>
<dbReference type="Pfam" id="PF08937">
    <property type="entry name" value="ThsB_TIR"/>
    <property type="match status" value="1"/>
</dbReference>
<feature type="domain" description="Thoeris protein ThsB TIR-like" evidence="1">
    <location>
        <begin position="6"/>
        <end position="104"/>
    </location>
</feature>
<dbReference type="InterPro" id="IPR015032">
    <property type="entry name" value="ThsB__TIR-like_domain"/>
</dbReference>
<gene>
    <name evidence="2" type="ORF">J3359_03140</name>
</gene>
<evidence type="ECO:0000259" key="1">
    <source>
        <dbReference type="Pfam" id="PF08937"/>
    </source>
</evidence>
<dbReference type="RefSeq" id="WP_208079297.1">
    <property type="nucleotide sequence ID" value="NZ_CP071869.1"/>
</dbReference>
<dbReference type="AlphaFoldDB" id="A0A975CNP3"/>
<keyword evidence="3" id="KW-1185">Reference proteome</keyword>
<sequence>MKHKVFISYHHEKDLLYRQRFEELFSNQFDILDSYAVKQNEIGNVGTEEFRRIIREKHLRESTVTIVLIGEATWSRKHVDYEIYNTLKVTSNNSRSGLLRIILPSYDSYQSRTYNSRTIPKRLSQNIQNRYTNIHFWSENPIDNQNWIHDAFLKRNKILPNNTMPIMKNNWKGNFW</sequence>
<evidence type="ECO:0000313" key="3">
    <source>
        <dbReference type="Proteomes" id="UP000663920"/>
    </source>
</evidence>
<reference evidence="2 3" key="1">
    <citation type="submission" date="2021-03" db="EMBL/GenBank/DDBJ databases">
        <title>Complete genome of Polaribacter_sp.SM13.</title>
        <authorList>
            <person name="Jeong S.W."/>
            <person name="Bae J.W."/>
        </authorList>
    </citation>
    <scope>NUCLEOTIDE SEQUENCE [LARGE SCALE GENOMIC DNA]</scope>
    <source>
        <strain evidence="2 3">SM13</strain>
    </source>
</reference>
<proteinExistence type="predicted"/>
<evidence type="ECO:0000313" key="2">
    <source>
        <dbReference type="EMBL" id="QTE23286.1"/>
    </source>
</evidence>